<protein>
    <submittedName>
        <fullName evidence="1">Uncharacterized protein</fullName>
    </submittedName>
</protein>
<dbReference type="RefSeq" id="WP_264486437.1">
    <property type="nucleotide sequence ID" value="NZ_JAPDDT010000002.1"/>
</dbReference>
<organism evidence="1 2">
    <name type="scientific">Luteolibacter arcticus</name>
    <dbReference type="NCBI Taxonomy" id="1581411"/>
    <lineage>
        <taxon>Bacteria</taxon>
        <taxon>Pseudomonadati</taxon>
        <taxon>Verrucomicrobiota</taxon>
        <taxon>Verrucomicrobiia</taxon>
        <taxon>Verrucomicrobiales</taxon>
        <taxon>Verrucomicrobiaceae</taxon>
        <taxon>Luteolibacter</taxon>
    </lineage>
</organism>
<dbReference type="EMBL" id="JAPDDT010000002">
    <property type="protein sequence ID" value="MCW1922328.1"/>
    <property type="molecule type" value="Genomic_DNA"/>
</dbReference>
<reference evidence="1 2" key="1">
    <citation type="submission" date="2022-10" db="EMBL/GenBank/DDBJ databases">
        <title>Luteolibacter arcticus strain CCTCC AB 2014275, whole genome shotgun sequencing project.</title>
        <authorList>
            <person name="Zhao G."/>
            <person name="Shen L."/>
        </authorList>
    </citation>
    <scope>NUCLEOTIDE SEQUENCE [LARGE SCALE GENOMIC DNA]</scope>
    <source>
        <strain evidence="1 2">CCTCC AB 2014275</strain>
    </source>
</reference>
<keyword evidence="2" id="KW-1185">Reference proteome</keyword>
<proteinExistence type="predicted"/>
<name>A0ABT3GFD3_9BACT</name>
<dbReference type="Proteomes" id="UP001320876">
    <property type="component" value="Unassembled WGS sequence"/>
</dbReference>
<evidence type="ECO:0000313" key="1">
    <source>
        <dbReference type="EMBL" id="MCW1922328.1"/>
    </source>
</evidence>
<evidence type="ECO:0000313" key="2">
    <source>
        <dbReference type="Proteomes" id="UP001320876"/>
    </source>
</evidence>
<accession>A0ABT3GFD3</accession>
<gene>
    <name evidence="1" type="ORF">OKA05_07165</name>
</gene>
<sequence>MSVPPAINSERKNAYRHLLYAVFVHMRAGHREAVWWRPASWFRTGQELRKLKELADRFHNLAFFSLHDFKNFDEERFWQDIVLLGRSQGPELAERCRRIFDEYLTGRSARLL</sequence>
<comment type="caution">
    <text evidence="1">The sequence shown here is derived from an EMBL/GenBank/DDBJ whole genome shotgun (WGS) entry which is preliminary data.</text>
</comment>